<reference evidence="2 3" key="1">
    <citation type="submission" date="2019-10" db="EMBL/GenBank/DDBJ databases">
        <authorList>
            <person name="Palmer J.M."/>
        </authorList>
    </citation>
    <scope>NUCLEOTIDE SEQUENCE [LARGE SCALE GENOMIC DNA]</scope>
    <source>
        <strain evidence="2 3">TWF730</strain>
    </source>
</reference>
<protein>
    <submittedName>
        <fullName evidence="2">Uncharacterized protein</fullName>
    </submittedName>
</protein>
<dbReference type="Proteomes" id="UP001373714">
    <property type="component" value="Unassembled WGS sequence"/>
</dbReference>
<proteinExistence type="predicted"/>
<feature type="region of interest" description="Disordered" evidence="1">
    <location>
        <begin position="1841"/>
        <end position="1892"/>
    </location>
</feature>
<dbReference type="EMBL" id="JAVHNS010000005">
    <property type="protein sequence ID" value="KAK6354065.1"/>
    <property type="molecule type" value="Genomic_DNA"/>
</dbReference>
<evidence type="ECO:0000256" key="1">
    <source>
        <dbReference type="SAM" id="MobiDB-lite"/>
    </source>
</evidence>
<sequence>MATIDTASIRSSNEHELAQYLRKLAARGPVENTTQQLIDAVSKGSIPPSIFKIWLSISHTPIVLKTTLEQDISVRIRKLAIEQLQKLLRSPNWRDTWDGLGAVEEFMRLTRSLPTSDVQDICRAIGSSTKGVDLSKREVITDLFNALENQTTDTRPLARCYQYLVAGCTKEVVDRVMSTPTQLSNHRQQDLVLRNHSDVLRQDFFKMALSQDGPDCPWLFALIRDHPAAPGTNSASDLSSSMEFSLVVLRKLAEEGQISQISDNAFVYELLEPLLKRCLKKGVANEILQEVVELTTKYIERHPYCANIIQSSQYGVYPGPEGLSTQKDIFGKIIECWLRMPDTFGGLFKSILVKTHPSPTRIDIGAFNQLLNNFNTRHRYKIYQFCIQVCTARNGEADVDFDEGLARTTGYLRSHSMPNLDADDALDLFLRLREARGDEVVGGHYIDTICSFFDLAKVSEENSSPVVDLDLWQVYYLRQASKQEEAEALAKTRISERKKAQSSPDLQLRALHARAVLFYAIASGSLPILGDVVNWTRKLVRDSGMTIFALIQSEIYKVLSGFLPSVDDTDASVLRKRVQHANKIMNDLFDILCSGFREPGFEKSNWIEIFCLFHQVVLERMNRSFELQEMFSDEEVYNILWEDTVNFMLELEQKALSNQEIQNIDDYRKEGILDFTGRNTGDLEINGSAVHPSTYRFLDNLAQKRDAMWRAHRISKYPEVAELPQPYPQGLPVQYLVAPFSLNDTPPLDDLAPYIASRVKAVVFPSQEHSLSPVITESGLLLNNIGLFFEDYQYALKLFLSKDLPEEERSERLDSAWAYATGPLSESRMTKEQAFRYWRRSFKDIVNPKPRTKSAVGTQIEKQSKPFETGLKWLEELSDETTPEVLRIPTVDGTTTVLEWDPSPTHEDEIEAQGLSKLTYIDVSTNPSSLSYIESYYESGDKDLLQGLSTPEVPGRTFWHNTIWTRAGNENVKSSFQLQEAQILSALLYLQTRTLLPDRLLLASFPSSDDVRYPSSYLSTECLSKLEAIEIKDKPALGRRRVIRPKHPKTTKGLNENTKAALKSLQAQIKSVPPALILRLVENAFSSLRGKTRDDPEFPALEALAFNLLRLLARSDRPKLAVGLAIQSISEYPAACFWQKPLFTMGLFRDLAPSDAEEAMSKFADTVFNLLEQMEKSKAANQAKVAGEATSSTDIGLSAKEPSLGTGDPESSLETAVTTSPEASPSFVKVSTVKLLIEMFEDGDFLSSAATFSSIHKLCKVTSHVDVHKTVVYYLTRVLKSNQPLEDEFFAILSTIIDKNPETDICKLILDMFNFSLKSLKFGIQHQSLSISVIRLIYKKNTDVELQKKIIEYFTLALDTPISSDSAVQSLFLSVISEMSQGVPDLGFRKALVAYLLHALKASEPDVYDQILDVLSGLTSHCGNITEHEPVTDAKWKSFEDKLELPKCDLWNPVTENQNPILLKLANFYKDIQKNPSLNILFTERIMIPIIKELKSQSSKYFSIFLQQYGIDTNQQQDFKIPAALKYINLITTVLQNGLGKEITPLVEDFVSYAMFNIDPPDTIKQLNKNFEENSELRSIQAVENWWESYGADKEVLRDNKLISFIRGQVGTPEEEIVSASIRENFLKLYKVIFWEESRTLNYRFSDLLLDTLEPDPLDAAWLRHMQPILLDVLQFIDSLRSEEWEQNPNREPQTLPDTFRPRLWLLTIPSELRDNGDQETRCRIFAEEVTKVINEITLSCEFISWVSSIKATLELTHNDVEDDMVIASYLGHLPNTESAPITIQHYTCVDLAVTMLRRRNTTKSVSLKGRIDTMIESWKICSSEAVRKLGYSVKSPRFEPLKEEPPKLEKKPERRKVDRRSGRKKIGTTSRWGPANLNVENTPKRDYTRPFGAVPSGWVAATAW</sequence>
<dbReference type="InterPro" id="IPR016024">
    <property type="entry name" value="ARM-type_fold"/>
</dbReference>
<dbReference type="SUPFAM" id="SSF48371">
    <property type="entry name" value="ARM repeat"/>
    <property type="match status" value="1"/>
</dbReference>
<organism evidence="2 3">
    <name type="scientific">Orbilia blumenaviensis</name>
    <dbReference type="NCBI Taxonomy" id="1796055"/>
    <lineage>
        <taxon>Eukaryota</taxon>
        <taxon>Fungi</taxon>
        <taxon>Dikarya</taxon>
        <taxon>Ascomycota</taxon>
        <taxon>Pezizomycotina</taxon>
        <taxon>Orbiliomycetes</taxon>
        <taxon>Orbiliales</taxon>
        <taxon>Orbiliaceae</taxon>
        <taxon>Orbilia</taxon>
    </lineage>
</organism>
<feature type="compositionally biased region" description="Basic and acidic residues" evidence="1">
    <location>
        <begin position="1841"/>
        <end position="1861"/>
    </location>
</feature>
<comment type="caution">
    <text evidence="2">The sequence shown here is derived from an EMBL/GenBank/DDBJ whole genome shotgun (WGS) entry which is preliminary data.</text>
</comment>
<dbReference type="Gene3D" id="1.25.10.10">
    <property type="entry name" value="Leucine-rich Repeat Variant"/>
    <property type="match status" value="1"/>
</dbReference>
<evidence type="ECO:0000313" key="2">
    <source>
        <dbReference type="EMBL" id="KAK6354065.1"/>
    </source>
</evidence>
<gene>
    <name evidence="2" type="ORF">TWF730_008483</name>
</gene>
<name>A0AAV9V5G7_9PEZI</name>
<dbReference type="InterPro" id="IPR011989">
    <property type="entry name" value="ARM-like"/>
</dbReference>
<keyword evidence="3" id="KW-1185">Reference proteome</keyword>
<feature type="region of interest" description="Disordered" evidence="1">
    <location>
        <begin position="1191"/>
        <end position="1219"/>
    </location>
</feature>
<accession>A0AAV9V5G7</accession>
<evidence type="ECO:0000313" key="3">
    <source>
        <dbReference type="Proteomes" id="UP001373714"/>
    </source>
</evidence>